<dbReference type="InterPro" id="IPR000608">
    <property type="entry name" value="UBC"/>
</dbReference>
<gene>
    <name evidence="7" type="primary">Ube2q2</name>
    <name evidence="7" type="ORF">LCER1_G002541</name>
</gene>
<protein>
    <submittedName>
        <fullName evidence="7">Ubiquitin-conjugating enzyme E2 Q2</fullName>
    </submittedName>
</protein>
<name>A0A7D8YW63_9HELO</name>
<evidence type="ECO:0000313" key="7">
    <source>
        <dbReference type="EMBL" id="TVY56953.1"/>
    </source>
</evidence>
<evidence type="ECO:0000256" key="4">
    <source>
        <dbReference type="ARBA" id="ARBA00023027"/>
    </source>
</evidence>
<dbReference type="AlphaFoldDB" id="A0A7D8YW63"/>
<dbReference type="GO" id="GO:0003950">
    <property type="term" value="F:NAD+ poly-ADP-ribosyltransferase activity"/>
    <property type="evidence" value="ECO:0007669"/>
    <property type="project" value="InterPro"/>
</dbReference>
<keyword evidence="2" id="KW-0808">Transferase</keyword>
<dbReference type="Gene3D" id="3.90.228.10">
    <property type="match status" value="1"/>
</dbReference>
<dbReference type="Gene3D" id="3.10.110.10">
    <property type="entry name" value="Ubiquitin Conjugating Enzyme"/>
    <property type="match status" value="1"/>
</dbReference>
<dbReference type="EMBL" id="QGMG01000122">
    <property type="protein sequence ID" value="TVY56953.1"/>
    <property type="molecule type" value="Genomic_DNA"/>
</dbReference>
<dbReference type="Pfam" id="PF00179">
    <property type="entry name" value="UQ_con"/>
    <property type="match status" value="1"/>
</dbReference>
<evidence type="ECO:0000256" key="3">
    <source>
        <dbReference type="ARBA" id="ARBA00022695"/>
    </source>
</evidence>
<dbReference type="OrthoDB" id="109543at2759"/>
<dbReference type="FunFam" id="3.10.110.10:FF:000107">
    <property type="entry name" value="Ubiquitin conjugating enzyme, putative"/>
    <property type="match status" value="1"/>
</dbReference>
<organism evidence="7 8">
    <name type="scientific">Lachnellula cervina</name>
    <dbReference type="NCBI Taxonomy" id="1316786"/>
    <lineage>
        <taxon>Eukaryota</taxon>
        <taxon>Fungi</taxon>
        <taxon>Dikarya</taxon>
        <taxon>Ascomycota</taxon>
        <taxon>Pezizomycotina</taxon>
        <taxon>Leotiomycetes</taxon>
        <taxon>Helotiales</taxon>
        <taxon>Lachnaceae</taxon>
        <taxon>Lachnellula</taxon>
    </lineage>
</organism>
<evidence type="ECO:0000259" key="6">
    <source>
        <dbReference type="PROSITE" id="PS50127"/>
    </source>
</evidence>
<proteinExistence type="predicted"/>
<sequence>MPRKAYIADVAKVTAQEIPGINSIAKGSEDGDLNICFVPSSGIPIEIGLLALDVSEYPDGNTYMISTISENVPEGVNNSLDTIQETSAGMSLPDLVATISKKLLKLLATGSRENPLELDDASDAASDVEMTDDESENYSSDDDWGMDPSGARATSTTIKLSPRDAAKINQRIRADLRAVKLAGFRIGILNGMKADSASSMLSISVQVAKLGLSDEAIQAWDLEAQQYIVLLIRYSDGYKDFETIMREAAKSADVDFRIGFSNKYKPTNLEAVVAFTELAKTAKDPSETANLGSEEQETKAAGFSNLFISSSLNEFINQAFIPLVKIRGSIGVNWLGAKAWYNDNQSRIDTPNAELPEEYYVQDVHESTLPDMLAKDHMDDDQATQISFPLVAAQFSLRYLVRCTEYCLVCHDKIEEQFDALKPYVCSKPLCLYQYMGLGFGPSVEHEIMTQPYVVDLLASFCYASAMNQRLREYPTGMSLAVPAVVSRRTNYLASKHGVQQASIQTPGTRNEFAEILTDVKIDLYRHEIVFDGSRGRSPVRQGEWVVVTTGGRPADHYRVQDISLYPTIKLAETAVTQKVTGSMSLNTPADAPVVATPATTPPPPFLIPATFQVYNQNFDDMDDVSKSETIVTLLETLPSVLEMRTYLTQQCRRSEPSLLAWKDRVSPAALGLLRWIIASNRSCIVQVDKCPGQDDQDAAKAKVKLDQRISGISEHWIQFRFAQGAPDKEQKFLNALKAQQANLDPKHPTLFAWHGSPLQNWHSIIRSGLDFKETIHGRAFGHGVYHAIDQNTSVGYAAPSTTFWQGSVLNINSAMSLNEIVNCPLEFISSTPFLVVQHIDWIQCRYLLVQVQGARESVYGAAENTANPSSVGDHSALEVEQDPKFTARSTANKAIGVPQCAILTSRGFRADKTDDTRQNKRRKRSSRVEKLSSVAASDSDEIEDLAFLLSDDENNDDRGKGRKRNWGSTLKLSPKTDFVPGSLDQSSLPMLEPPSYATMMATKALNRNLKEVLEVQKKVPLHELGWYIDANLINNVYQWIVELHSFESTLPIAKDMKDAGITSVVLEIRFGKDYPHSPPFVRVIRPRFLPFMNGGGGHVTAGGAMCMELLTNSGWSAVSSIESVLLQVRMAISNLEPKPARLESQGKQQQRDYGIYEAIEAYRRACLTHGWQVPPDFGDFGTDNVASGSGGS</sequence>
<keyword evidence="4" id="KW-0520">NAD</keyword>
<dbReference type="InterPro" id="IPR016135">
    <property type="entry name" value="UBQ-conjugating_enzyme/RWD"/>
</dbReference>
<feature type="region of interest" description="Disordered" evidence="5">
    <location>
        <begin position="912"/>
        <end position="934"/>
    </location>
</feature>
<keyword evidence="3" id="KW-0548">Nucleotidyltransferase</keyword>
<dbReference type="PROSITE" id="PS50127">
    <property type="entry name" value="UBC_2"/>
    <property type="match status" value="1"/>
</dbReference>
<comment type="caution">
    <text evidence="7">The sequence shown here is derived from an EMBL/GenBank/DDBJ whole genome shotgun (WGS) entry which is preliminary data.</text>
</comment>
<dbReference type="InterPro" id="IPR012317">
    <property type="entry name" value="Poly(ADP-ribose)pol_cat_dom"/>
</dbReference>
<feature type="region of interest" description="Disordered" evidence="5">
    <location>
        <begin position="115"/>
        <end position="158"/>
    </location>
</feature>
<dbReference type="SUPFAM" id="SSF54495">
    <property type="entry name" value="UBC-like"/>
    <property type="match status" value="1"/>
</dbReference>
<dbReference type="InterPro" id="IPR051838">
    <property type="entry name" value="ARTD_PARP"/>
</dbReference>
<feature type="domain" description="UBC core" evidence="6">
    <location>
        <begin position="1004"/>
        <end position="1173"/>
    </location>
</feature>
<evidence type="ECO:0000256" key="5">
    <source>
        <dbReference type="SAM" id="MobiDB-lite"/>
    </source>
</evidence>
<accession>A0A7D8YW63</accession>
<dbReference type="GO" id="GO:0016779">
    <property type="term" value="F:nucleotidyltransferase activity"/>
    <property type="evidence" value="ECO:0007669"/>
    <property type="project" value="UniProtKB-KW"/>
</dbReference>
<evidence type="ECO:0000256" key="1">
    <source>
        <dbReference type="ARBA" id="ARBA00022676"/>
    </source>
</evidence>
<evidence type="ECO:0000256" key="2">
    <source>
        <dbReference type="ARBA" id="ARBA00022679"/>
    </source>
</evidence>
<keyword evidence="1" id="KW-0328">Glycosyltransferase</keyword>
<dbReference type="CDD" id="cd23802">
    <property type="entry name" value="UBCc_UBE2Q"/>
    <property type="match status" value="1"/>
</dbReference>
<dbReference type="SUPFAM" id="SSF56399">
    <property type="entry name" value="ADP-ribosylation"/>
    <property type="match status" value="1"/>
</dbReference>
<dbReference type="Pfam" id="PF00644">
    <property type="entry name" value="PARP"/>
    <property type="match status" value="1"/>
</dbReference>
<dbReference type="Proteomes" id="UP000481288">
    <property type="component" value="Unassembled WGS sequence"/>
</dbReference>
<dbReference type="SMART" id="SM00212">
    <property type="entry name" value="UBCc"/>
    <property type="match status" value="1"/>
</dbReference>
<feature type="compositionally biased region" description="Acidic residues" evidence="5">
    <location>
        <begin position="129"/>
        <end position="145"/>
    </location>
</feature>
<keyword evidence="8" id="KW-1185">Reference proteome</keyword>
<evidence type="ECO:0000313" key="8">
    <source>
        <dbReference type="Proteomes" id="UP000481288"/>
    </source>
</evidence>
<reference evidence="7 8" key="1">
    <citation type="submission" date="2018-05" db="EMBL/GenBank/DDBJ databases">
        <title>Whole genome sequencing for identification of molecular markers to develop diagnostic detection tools for the regulated plant pathogen Lachnellula willkommii.</title>
        <authorList>
            <person name="Giroux E."/>
            <person name="Bilodeau G."/>
        </authorList>
    </citation>
    <scope>NUCLEOTIDE SEQUENCE [LARGE SCALE GENOMIC DNA]</scope>
    <source>
        <strain evidence="7 8">CBS 625.97</strain>
    </source>
</reference>
<dbReference type="PANTHER" id="PTHR21328">
    <property type="entry name" value="POLY ADP-RIBOSE POLYMERASE FAMILY, MEMBER PARP"/>
    <property type="match status" value="1"/>
</dbReference>